<dbReference type="PANTHER" id="PTHR12993:SF11">
    <property type="entry name" value="N-ACETYLGLUCOSAMINYL-PHOSPHATIDYLINOSITOL DE-N-ACETYLASE"/>
    <property type="match status" value="1"/>
</dbReference>
<dbReference type="InterPro" id="IPR003737">
    <property type="entry name" value="GlcNAc_PI_deacetylase-related"/>
</dbReference>
<keyword evidence="5" id="KW-1185">Reference proteome</keyword>
<evidence type="ECO:0000313" key="4">
    <source>
        <dbReference type="EMBL" id="KAJ3652086.1"/>
    </source>
</evidence>
<sequence length="292" mass="34022">MSLGPESVLTLGTNFFKTIFARVQEYARETVEHLILAVSVYILVCIFLYFSISRWKIIGFKKDVKNPARVLIVIAHPDDECMFFGPTVLNFTKQKECQVYLMCLSTGNNYGMGRTRKKELYKACQVLGIDEGSIVVYNHSNMPDQMGVMWPIELVSKLILNQIETYSINTLITFDKHGVSNHMNHCSIYYAIAHLSLEKKLPSYCSVYVLETVNLLRKYWLLLDIPVSFLLSRIRYLVTSTDRALLHRAMRQHESQLVWFRRLYMLFSRYMLINSLQLMELSDIELDLEIDD</sequence>
<evidence type="ECO:0000256" key="2">
    <source>
        <dbReference type="ARBA" id="ARBA00012176"/>
    </source>
</evidence>
<dbReference type="Gene3D" id="3.40.50.10320">
    <property type="entry name" value="LmbE-like"/>
    <property type="match status" value="1"/>
</dbReference>
<dbReference type="GO" id="GO:0005783">
    <property type="term" value="C:endoplasmic reticulum"/>
    <property type="evidence" value="ECO:0007669"/>
    <property type="project" value="TreeGrafter"/>
</dbReference>
<dbReference type="SUPFAM" id="SSF102588">
    <property type="entry name" value="LmbE-like"/>
    <property type="match status" value="1"/>
</dbReference>
<keyword evidence="3" id="KW-1133">Transmembrane helix</keyword>
<feature type="transmembrane region" description="Helical" evidence="3">
    <location>
        <begin position="34"/>
        <end position="52"/>
    </location>
</feature>
<protein>
    <recommendedName>
        <fullName evidence="2">N-acetylglucosaminylphosphatidylinositol deacetylase</fullName>
        <ecNumber evidence="2">3.5.1.89</ecNumber>
    </recommendedName>
</protein>
<keyword evidence="3" id="KW-0812">Transmembrane</keyword>
<evidence type="ECO:0000313" key="5">
    <source>
        <dbReference type="Proteomes" id="UP001168821"/>
    </source>
</evidence>
<comment type="caution">
    <text evidence="4">The sequence shown here is derived from an EMBL/GenBank/DDBJ whole genome shotgun (WGS) entry which is preliminary data.</text>
</comment>
<accession>A0AA38MDI5</accession>
<dbReference type="AlphaFoldDB" id="A0AA38MDI5"/>
<evidence type="ECO:0000256" key="1">
    <source>
        <dbReference type="ARBA" id="ARBA00006066"/>
    </source>
</evidence>
<evidence type="ECO:0000256" key="3">
    <source>
        <dbReference type="SAM" id="Phobius"/>
    </source>
</evidence>
<proteinExistence type="inferred from homology"/>
<dbReference type="Pfam" id="PF02585">
    <property type="entry name" value="PIG-L"/>
    <property type="match status" value="1"/>
</dbReference>
<dbReference type="EMBL" id="JALNTZ010000005">
    <property type="protein sequence ID" value="KAJ3652086.1"/>
    <property type="molecule type" value="Genomic_DNA"/>
</dbReference>
<dbReference type="InterPro" id="IPR024078">
    <property type="entry name" value="LmbE-like_dom_sf"/>
</dbReference>
<keyword evidence="3" id="KW-0472">Membrane</keyword>
<gene>
    <name evidence="4" type="ORF">Zmor_018082</name>
</gene>
<dbReference type="Proteomes" id="UP001168821">
    <property type="component" value="Unassembled WGS sequence"/>
</dbReference>
<dbReference type="EC" id="3.5.1.89" evidence="2"/>
<dbReference type="GO" id="GO:0000225">
    <property type="term" value="F:N-acetylglucosaminylphosphatidylinositol deacetylase activity"/>
    <property type="evidence" value="ECO:0007669"/>
    <property type="project" value="UniProtKB-EC"/>
</dbReference>
<dbReference type="PANTHER" id="PTHR12993">
    <property type="entry name" value="N-ACETYLGLUCOSAMINYL-PHOSPHATIDYLINOSITOL DE-N-ACETYLASE-RELATED"/>
    <property type="match status" value="1"/>
</dbReference>
<reference evidence="4" key="1">
    <citation type="journal article" date="2023" name="G3 (Bethesda)">
        <title>Whole genome assemblies of Zophobas morio and Tenebrio molitor.</title>
        <authorList>
            <person name="Kaur S."/>
            <person name="Stinson S.A."/>
            <person name="diCenzo G.C."/>
        </authorList>
    </citation>
    <scope>NUCLEOTIDE SEQUENCE</scope>
    <source>
        <strain evidence="4">QUZm001</strain>
    </source>
</reference>
<organism evidence="4 5">
    <name type="scientific">Zophobas morio</name>
    <dbReference type="NCBI Taxonomy" id="2755281"/>
    <lineage>
        <taxon>Eukaryota</taxon>
        <taxon>Metazoa</taxon>
        <taxon>Ecdysozoa</taxon>
        <taxon>Arthropoda</taxon>
        <taxon>Hexapoda</taxon>
        <taxon>Insecta</taxon>
        <taxon>Pterygota</taxon>
        <taxon>Neoptera</taxon>
        <taxon>Endopterygota</taxon>
        <taxon>Coleoptera</taxon>
        <taxon>Polyphaga</taxon>
        <taxon>Cucujiformia</taxon>
        <taxon>Tenebrionidae</taxon>
        <taxon>Zophobas</taxon>
    </lineage>
</organism>
<name>A0AA38MDI5_9CUCU</name>
<comment type="similarity">
    <text evidence="1">Belongs to the PIGL family.</text>
</comment>